<name>A0A5J4WRL7_9EUKA</name>
<dbReference type="SUPFAM" id="SSF49562">
    <property type="entry name" value="C2 domain (Calcium/lipid-binding domain, CaLB)"/>
    <property type="match status" value="1"/>
</dbReference>
<dbReference type="Pfam" id="PF00168">
    <property type="entry name" value="C2"/>
    <property type="match status" value="1"/>
</dbReference>
<dbReference type="PROSITE" id="PS50004">
    <property type="entry name" value="C2"/>
    <property type="match status" value="1"/>
</dbReference>
<dbReference type="Proteomes" id="UP000324800">
    <property type="component" value="Unassembled WGS sequence"/>
</dbReference>
<proteinExistence type="predicted"/>
<comment type="caution">
    <text evidence="2">The sequence shown here is derived from an EMBL/GenBank/DDBJ whole genome shotgun (WGS) entry which is preliminary data.</text>
</comment>
<gene>
    <name evidence="2" type="ORF">EZS28_007762</name>
</gene>
<evidence type="ECO:0000259" key="1">
    <source>
        <dbReference type="PROSITE" id="PS50004"/>
    </source>
</evidence>
<dbReference type="InterPro" id="IPR035892">
    <property type="entry name" value="C2_domain_sf"/>
</dbReference>
<dbReference type="Gene3D" id="2.60.40.150">
    <property type="entry name" value="C2 domain"/>
    <property type="match status" value="1"/>
</dbReference>
<dbReference type="EMBL" id="SNRW01001358">
    <property type="protein sequence ID" value="KAA6396709.1"/>
    <property type="molecule type" value="Genomic_DNA"/>
</dbReference>
<sequence length="108" mass="12526">MDLLEKSDLCIVFKAGDEEKHTTTAKNTLDYDYTNEEYDLIYNPLMIQNKKDVEVEVYDYDVVTNIDTIGAVKKLPSLNKGTEIDLFLQLKQDDKEEEMKPTKSDQKL</sequence>
<protein>
    <recommendedName>
        <fullName evidence="1">C2 domain-containing protein</fullName>
    </recommendedName>
</protein>
<dbReference type="CDD" id="cd00030">
    <property type="entry name" value="C2"/>
    <property type="match status" value="1"/>
</dbReference>
<dbReference type="InterPro" id="IPR000008">
    <property type="entry name" value="C2_dom"/>
</dbReference>
<organism evidence="2 3">
    <name type="scientific">Streblomastix strix</name>
    <dbReference type="NCBI Taxonomy" id="222440"/>
    <lineage>
        <taxon>Eukaryota</taxon>
        <taxon>Metamonada</taxon>
        <taxon>Preaxostyla</taxon>
        <taxon>Oxymonadida</taxon>
        <taxon>Streblomastigidae</taxon>
        <taxon>Streblomastix</taxon>
    </lineage>
</organism>
<feature type="domain" description="C2" evidence="1">
    <location>
        <begin position="1"/>
        <end position="88"/>
    </location>
</feature>
<evidence type="ECO:0000313" key="2">
    <source>
        <dbReference type="EMBL" id="KAA6396709.1"/>
    </source>
</evidence>
<reference evidence="2 3" key="1">
    <citation type="submission" date="2019-03" db="EMBL/GenBank/DDBJ databases">
        <title>Single cell metagenomics reveals metabolic interactions within the superorganism composed of flagellate Streblomastix strix and complex community of Bacteroidetes bacteria on its surface.</title>
        <authorList>
            <person name="Treitli S.C."/>
            <person name="Kolisko M."/>
            <person name="Husnik F."/>
            <person name="Keeling P."/>
            <person name="Hampl V."/>
        </authorList>
    </citation>
    <scope>NUCLEOTIDE SEQUENCE [LARGE SCALE GENOMIC DNA]</scope>
    <source>
        <strain evidence="2">ST1C</strain>
    </source>
</reference>
<dbReference type="AlphaFoldDB" id="A0A5J4WRL7"/>
<evidence type="ECO:0000313" key="3">
    <source>
        <dbReference type="Proteomes" id="UP000324800"/>
    </source>
</evidence>
<accession>A0A5J4WRL7</accession>